<feature type="region of interest" description="Disordered" evidence="1">
    <location>
        <begin position="99"/>
        <end position="125"/>
    </location>
</feature>
<gene>
    <name evidence="2" type="ORF">Maq22A_c14670</name>
</gene>
<accession>A0A0C6FGD6</accession>
<evidence type="ECO:0000313" key="2">
    <source>
        <dbReference type="EMBL" id="BAQ46112.1"/>
    </source>
</evidence>
<feature type="region of interest" description="Disordered" evidence="1">
    <location>
        <begin position="1"/>
        <end position="23"/>
    </location>
</feature>
<protein>
    <submittedName>
        <fullName evidence="2">Uncharacterized protein</fullName>
    </submittedName>
</protein>
<organism evidence="2 3">
    <name type="scientific">Methylobacterium aquaticum</name>
    <dbReference type="NCBI Taxonomy" id="270351"/>
    <lineage>
        <taxon>Bacteria</taxon>
        <taxon>Pseudomonadati</taxon>
        <taxon>Pseudomonadota</taxon>
        <taxon>Alphaproteobacteria</taxon>
        <taxon>Hyphomicrobiales</taxon>
        <taxon>Methylobacteriaceae</taxon>
        <taxon>Methylobacterium</taxon>
    </lineage>
</organism>
<evidence type="ECO:0000313" key="3">
    <source>
        <dbReference type="Proteomes" id="UP000061432"/>
    </source>
</evidence>
<dbReference type="STRING" id="270351.Maq22A_c14670"/>
<sequence length="125" mass="12733">MSRPAGRDTNRVPSMGRDRAGVARGTMGRFAARVLNLDQSPAIYPIRTIRPVKSPGAEIPAASAPSAWPTIARGERATAVPPQPASGLPVPRAAGIPAAACPVPPPASTTHRGKLGGKLGEKSSA</sequence>
<reference evidence="2 3" key="1">
    <citation type="journal article" date="2015" name="Genome Announc.">
        <title>Complete Genome Sequence of Methylobacterium aquaticum Strain 22A, Isolated from Racomitrium japonicum Moss.</title>
        <authorList>
            <person name="Tani A."/>
            <person name="Ogura Y."/>
            <person name="Hayashi T."/>
            <person name="Kimbara K."/>
        </authorList>
    </citation>
    <scope>NUCLEOTIDE SEQUENCE [LARGE SCALE GENOMIC DNA]</scope>
    <source>
        <strain evidence="2 3">MA-22A</strain>
    </source>
</reference>
<evidence type="ECO:0000256" key="1">
    <source>
        <dbReference type="SAM" id="MobiDB-lite"/>
    </source>
</evidence>
<dbReference type="KEGG" id="maqu:Maq22A_c14670"/>
<proteinExistence type="predicted"/>
<name>A0A0C6FGD6_9HYPH</name>
<dbReference type="EMBL" id="AP014704">
    <property type="protein sequence ID" value="BAQ46112.1"/>
    <property type="molecule type" value="Genomic_DNA"/>
</dbReference>
<dbReference type="Proteomes" id="UP000061432">
    <property type="component" value="Chromosome"/>
</dbReference>
<dbReference type="PATRIC" id="fig|270351.10.peg.2830"/>
<dbReference type="AlphaFoldDB" id="A0A0C6FGD6"/>
<feature type="compositionally biased region" description="Basic and acidic residues" evidence="1">
    <location>
        <begin position="1"/>
        <end position="21"/>
    </location>
</feature>
<reference evidence="3" key="2">
    <citation type="submission" date="2015-01" db="EMBL/GenBank/DDBJ databases">
        <title>Complete genome sequence of Methylobacterium aquaticum strain 22A.</title>
        <authorList>
            <person name="Tani A."/>
            <person name="Ogura Y."/>
            <person name="Hayashi T."/>
        </authorList>
    </citation>
    <scope>NUCLEOTIDE SEQUENCE [LARGE SCALE GENOMIC DNA]</scope>
    <source>
        <strain evidence="3">MA-22A</strain>
    </source>
</reference>